<dbReference type="Proteomes" id="UP000188324">
    <property type="component" value="Chromosome"/>
</dbReference>
<accession>A0A1Q2CH62</accession>
<feature type="transmembrane region" description="Helical" evidence="1">
    <location>
        <begin position="473"/>
        <end position="492"/>
    </location>
</feature>
<protein>
    <submittedName>
        <fullName evidence="2">Uncharacterized protein</fullName>
    </submittedName>
</protein>
<dbReference type="STRING" id="1610493.RPIT_12070"/>
<evidence type="ECO:0000313" key="3">
    <source>
        <dbReference type="Proteomes" id="UP000188324"/>
    </source>
</evidence>
<name>A0A1Q2CH62_9ACTN</name>
<proteinExistence type="predicted"/>
<dbReference type="AlphaFoldDB" id="A0A1Q2CH62"/>
<sequence length="778" mass="84329">MPLEGESTGDDAESALLQAMQSSTQARVVPIRICLPRPARTGFAPAARYGWHNLLVSPETARGPRRAVVPVSLDDPSERERHEAAAVAGLLGLWVATPESPLDHAQSPTGHGVRLARVEARSWETETADRILATSTLEYGQSFPAARTTSGPITYVSSDTAAAGQMADKVWDAHRASFSSPRKALPSGVRRLGIVDTLKLFWSFLIKGLVNPRAWLSARLDAVKTEAADRVGRVLLGDDSEIEVVWDPKRTPSNMVLQLEAAELSSRLTARLELPPLEPAGTFPDVWNDYAAGALTLGDGLDRGRFEAIRLGAQLGVVRSPASVVPTSEQAFRDVDPALDVDASLRVVHAFDPISQRRLAEQLGGLAGAEHYGSLALKTLRQLEAWVDEVGNNSYAARFGRKLADQLDHHRGEVARMAEEFTALERLDVGQELAGRQRNLARAIRRILGVGVLLAVVVSALAVFSALAAPLLWILLAGIFVSVMVAALAAFVKRQRQLFEALHKRQDLAAHTEVLRENLRIALRDVTRCSEAYEQFLSWNRVLGEFLHRPFGRVASQATSSPLPSDLPGNVVVGQLQYQETDVARVVARLKDHAYPLGWLDLPWRAALASAGERVGPEGHSITSQPKLLLRERAGVPESMLDRWADVVTSDGVGSSGADQLWAKLSSGPKQEALALSEVQGLVLDYSGRLSTTASVLDGVDDPAVRGNDMVGAVLDDQARAQGLNRVGGEPWIRESSNGLHQVVRIEFSEGLETTDLAYQATQEEAHATPPWAMDDVL</sequence>
<dbReference type="KEGG" id="tfl:RPIT_12070"/>
<feature type="transmembrane region" description="Helical" evidence="1">
    <location>
        <begin position="447"/>
        <end position="467"/>
    </location>
</feature>
<keyword evidence="3" id="KW-1185">Reference proteome</keyword>
<gene>
    <name evidence="2" type="ORF">RPIT_12070</name>
</gene>
<keyword evidence="1" id="KW-0812">Transmembrane</keyword>
<dbReference type="EMBL" id="CP019605">
    <property type="protein sequence ID" value="AQP45447.1"/>
    <property type="molecule type" value="Genomic_DNA"/>
</dbReference>
<evidence type="ECO:0000313" key="2">
    <source>
        <dbReference type="EMBL" id="AQP45447.1"/>
    </source>
</evidence>
<keyword evidence="1" id="KW-1133">Transmembrane helix</keyword>
<keyword evidence="1" id="KW-0472">Membrane</keyword>
<reference evidence="2 3" key="1">
    <citation type="journal article" date="2016" name="Int. J. Syst. Evol. Microbiol.">
        <title>Tessaracoccus flavus sp. nov., isolated from the drainage system of a lindane-producing factory.</title>
        <authorList>
            <person name="Kumari R."/>
            <person name="Singh P."/>
            <person name="Schumann P."/>
            <person name="Lal R."/>
        </authorList>
    </citation>
    <scope>NUCLEOTIDE SEQUENCE [LARGE SCALE GENOMIC DNA]</scope>
    <source>
        <strain evidence="2 3">RP1T</strain>
    </source>
</reference>
<organism evidence="2 3">
    <name type="scientific">Tessaracoccus flavus</name>
    <dbReference type="NCBI Taxonomy" id="1610493"/>
    <lineage>
        <taxon>Bacteria</taxon>
        <taxon>Bacillati</taxon>
        <taxon>Actinomycetota</taxon>
        <taxon>Actinomycetes</taxon>
        <taxon>Propionibacteriales</taxon>
        <taxon>Propionibacteriaceae</taxon>
        <taxon>Tessaracoccus</taxon>
    </lineage>
</organism>
<evidence type="ECO:0000256" key="1">
    <source>
        <dbReference type="SAM" id="Phobius"/>
    </source>
</evidence>